<reference evidence="4" key="3">
    <citation type="submission" date="2015-06" db="UniProtKB">
        <authorList>
            <consortium name="EnsemblProtists"/>
        </authorList>
    </citation>
    <scope>IDENTIFICATION</scope>
</reference>
<dbReference type="RefSeq" id="XP_005835321.1">
    <property type="nucleotide sequence ID" value="XM_005835264.1"/>
</dbReference>
<keyword evidence="5" id="KW-1185">Reference proteome</keyword>
<evidence type="ECO:0000256" key="2">
    <source>
        <dbReference type="SAM" id="Phobius"/>
    </source>
</evidence>
<keyword evidence="2" id="KW-0812">Transmembrane</keyword>
<dbReference type="Proteomes" id="UP000011087">
    <property type="component" value="Unassembled WGS sequence"/>
</dbReference>
<evidence type="ECO:0000313" key="4">
    <source>
        <dbReference type="EnsemblProtists" id="EKX48341"/>
    </source>
</evidence>
<gene>
    <name evidence="3" type="ORF">GUITHDRAFT_105949</name>
</gene>
<dbReference type="Pfam" id="PF03311">
    <property type="entry name" value="Cornichon"/>
    <property type="match status" value="1"/>
</dbReference>
<dbReference type="AlphaFoldDB" id="L1JIN5"/>
<accession>L1JIN5</accession>
<feature type="transmembrane region" description="Helical" evidence="2">
    <location>
        <begin position="182"/>
        <end position="201"/>
    </location>
</feature>
<keyword evidence="2" id="KW-1133">Transmembrane helix</keyword>
<organism evidence="3">
    <name type="scientific">Guillardia theta (strain CCMP2712)</name>
    <name type="common">Cryptophyte</name>
    <dbReference type="NCBI Taxonomy" id="905079"/>
    <lineage>
        <taxon>Eukaryota</taxon>
        <taxon>Cryptophyceae</taxon>
        <taxon>Pyrenomonadales</taxon>
        <taxon>Geminigeraceae</taxon>
        <taxon>Guillardia</taxon>
    </lineage>
</organism>
<sequence length="228" mass="24999">MLPLIPIPHECDSLSDSNRKKQLQSASECHLGSAEDSKSTLSASLGNGTGAMEDSSPGNERGCGETGLQEHEQSQEHENGKGKGCATQVVTVVNLYEYSKDHINHFDVEKSLSRLLFPEQIVLTMLHLWNGTWTHAILQLPLALWHCACILSGRPPIHAVLGEGRKFDEQVQRMKKFNILKAALYCASMIYGIVALCPLIIQGIMGSNAFKAVLHALRSNYIPNHLSG</sequence>
<dbReference type="InterPro" id="IPR003377">
    <property type="entry name" value="Cornichon"/>
</dbReference>
<dbReference type="EnsemblProtists" id="EKX48341">
    <property type="protein sequence ID" value="EKX48341"/>
    <property type="gene ID" value="GUITHDRAFT_105949"/>
</dbReference>
<evidence type="ECO:0000256" key="1">
    <source>
        <dbReference type="SAM" id="MobiDB-lite"/>
    </source>
</evidence>
<reference evidence="3 5" key="1">
    <citation type="journal article" date="2012" name="Nature">
        <title>Algal genomes reveal evolutionary mosaicism and the fate of nucleomorphs.</title>
        <authorList>
            <consortium name="DOE Joint Genome Institute"/>
            <person name="Curtis B.A."/>
            <person name="Tanifuji G."/>
            <person name="Burki F."/>
            <person name="Gruber A."/>
            <person name="Irimia M."/>
            <person name="Maruyama S."/>
            <person name="Arias M.C."/>
            <person name="Ball S.G."/>
            <person name="Gile G.H."/>
            <person name="Hirakawa Y."/>
            <person name="Hopkins J.F."/>
            <person name="Kuo A."/>
            <person name="Rensing S.A."/>
            <person name="Schmutz J."/>
            <person name="Symeonidi A."/>
            <person name="Elias M."/>
            <person name="Eveleigh R.J."/>
            <person name="Herman E.K."/>
            <person name="Klute M.J."/>
            <person name="Nakayama T."/>
            <person name="Obornik M."/>
            <person name="Reyes-Prieto A."/>
            <person name="Armbrust E.V."/>
            <person name="Aves S.J."/>
            <person name="Beiko R.G."/>
            <person name="Coutinho P."/>
            <person name="Dacks J.B."/>
            <person name="Durnford D.G."/>
            <person name="Fast N.M."/>
            <person name="Green B.R."/>
            <person name="Grisdale C.J."/>
            <person name="Hempel F."/>
            <person name="Henrissat B."/>
            <person name="Hoppner M.P."/>
            <person name="Ishida K."/>
            <person name="Kim E."/>
            <person name="Koreny L."/>
            <person name="Kroth P.G."/>
            <person name="Liu Y."/>
            <person name="Malik S.B."/>
            <person name="Maier U.G."/>
            <person name="McRose D."/>
            <person name="Mock T."/>
            <person name="Neilson J.A."/>
            <person name="Onodera N.T."/>
            <person name="Poole A.M."/>
            <person name="Pritham E.J."/>
            <person name="Richards T.A."/>
            <person name="Rocap G."/>
            <person name="Roy S.W."/>
            <person name="Sarai C."/>
            <person name="Schaack S."/>
            <person name="Shirato S."/>
            <person name="Slamovits C.H."/>
            <person name="Spencer D.F."/>
            <person name="Suzuki S."/>
            <person name="Worden A.Z."/>
            <person name="Zauner S."/>
            <person name="Barry K."/>
            <person name="Bell C."/>
            <person name="Bharti A.K."/>
            <person name="Crow J.A."/>
            <person name="Grimwood J."/>
            <person name="Kramer R."/>
            <person name="Lindquist E."/>
            <person name="Lucas S."/>
            <person name="Salamov A."/>
            <person name="McFadden G.I."/>
            <person name="Lane C.E."/>
            <person name="Keeling P.J."/>
            <person name="Gray M.W."/>
            <person name="Grigoriev I.V."/>
            <person name="Archibald J.M."/>
        </authorList>
    </citation>
    <scope>NUCLEOTIDE SEQUENCE</scope>
    <source>
        <strain evidence="3 5">CCMP2712</strain>
    </source>
</reference>
<feature type="compositionally biased region" description="Basic and acidic residues" evidence="1">
    <location>
        <begin position="68"/>
        <end position="81"/>
    </location>
</feature>
<dbReference type="EMBL" id="JH992986">
    <property type="protein sequence ID" value="EKX48341.1"/>
    <property type="molecule type" value="Genomic_DNA"/>
</dbReference>
<evidence type="ECO:0000313" key="3">
    <source>
        <dbReference type="EMBL" id="EKX48341.1"/>
    </source>
</evidence>
<protein>
    <submittedName>
        <fullName evidence="3 4">Uncharacterized protein</fullName>
    </submittedName>
</protein>
<reference evidence="5" key="2">
    <citation type="submission" date="2012-11" db="EMBL/GenBank/DDBJ databases">
        <authorList>
            <person name="Kuo A."/>
            <person name="Curtis B.A."/>
            <person name="Tanifuji G."/>
            <person name="Burki F."/>
            <person name="Gruber A."/>
            <person name="Irimia M."/>
            <person name="Maruyama S."/>
            <person name="Arias M.C."/>
            <person name="Ball S.G."/>
            <person name="Gile G.H."/>
            <person name="Hirakawa Y."/>
            <person name="Hopkins J.F."/>
            <person name="Rensing S.A."/>
            <person name="Schmutz J."/>
            <person name="Symeonidi A."/>
            <person name="Elias M."/>
            <person name="Eveleigh R.J."/>
            <person name="Herman E.K."/>
            <person name="Klute M.J."/>
            <person name="Nakayama T."/>
            <person name="Obornik M."/>
            <person name="Reyes-Prieto A."/>
            <person name="Armbrust E.V."/>
            <person name="Aves S.J."/>
            <person name="Beiko R.G."/>
            <person name="Coutinho P."/>
            <person name="Dacks J.B."/>
            <person name="Durnford D.G."/>
            <person name="Fast N.M."/>
            <person name="Green B.R."/>
            <person name="Grisdale C."/>
            <person name="Hempe F."/>
            <person name="Henrissat B."/>
            <person name="Hoppner M.P."/>
            <person name="Ishida K.-I."/>
            <person name="Kim E."/>
            <person name="Koreny L."/>
            <person name="Kroth P.G."/>
            <person name="Liu Y."/>
            <person name="Malik S.-B."/>
            <person name="Maier U.G."/>
            <person name="McRose D."/>
            <person name="Mock T."/>
            <person name="Neilson J.A."/>
            <person name="Onodera N.T."/>
            <person name="Poole A.M."/>
            <person name="Pritham E.J."/>
            <person name="Richards T.A."/>
            <person name="Rocap G."/>
            <person name="Roy S.W."/>
            <person name="Sarai C."/>
            <person name="Schaack S."/>
            <person name="Shirato S."/>
            <person name="Slamovits C.H."/>
            <person name="Spencer D.F."/>
            <person name="Suzuki S."/>
            <person name="Worden A.Z."/>
            <person name="Zauner S."/>
            <person name="Barry K."/>
            <person name="Bell C."/>
            <person name="Bharti A.K."/>
            <person name="Crow J.A."/>
            <person name="Grimwood J."/>
            <person name="Kramer R."/>
            <person name="Lindquist E."/>
            <person name="Lucas S."/>
            <person name="Salamov A."/>
            <person name="McFadden G.I."/>
            <person name="Lane C.E."/>
            <person name="Keeling P.J."/>
            <person name="Gray M.W."/>
            <person name="Grigoriev I.V."/>
            <person name="Archibald J.M."/>
        </authorList>
    </citation>
    <scope>NUCLEOTIDE SEQUENCE</scope>
    <source>
        <strain evidence="5">CCMP2712</strain>
    </source>
</reference>
<dbReference type="PaxDb" id="55529-EKX48341"/>
<dbReference type="GeneID" id="17304928"/>
<dbReference type="GO" id="GO:0016192">
    <property type="term" value="P:vesicle-mediated transport"/>
    <property type="evidence" value="ECO:0007669"/>
    <property type="project" value="InterPro"/>
</dbReference>
<dbReference type="HOGENOM" id="CLU_1216739_0_0_1"/>
<proteinExistence type="predicted"/>
<keyword evidence="2" id="KW-0472">Membrane</keyword>
<feature type="region of interest" description="Disordered" evidence="1">
    <location>
        <begin position="1"/>
        <end position="83"/>
    </location>
</feature>
<name>L1JIN5_GUITC</name>
<dbReference type="KEGG" id="gtt:GUITHDRAFT_105949"/>
<evidence type="ECO:0000313" key="5">
    <source>
        <dbReference type="Proteomes" id="UP000011087"/>
    </source>
</evidence>